<dbReference type="Pfam" id="PF00401">
    <property type="entry name" value="ATP-synt_DE"/>
    <property type="match status" value="1"/>
</dbReference>
<accession>A0A6H1TVW9</accession>
<evidence type="ECO:0000256" key="1">
    <source>
        <dbReference type="ARBA" id="ARBA00004184"/>
    </source>
</evidence>
<keyword evidence="4 8" id="KW-0406">Ion transport</keyword>
<dbReference type="Pfam" id="PF02823">
    <property type="entry name" value="ATP-synt_DE_N"/>
    <property type="match status" value="1"/>
</dbReference>
<keyword evidence="5 8" id="KW-0472">Membrane</keyword>
<dbReference type="Gene3D" id="2.60.15.10">
    <property type="entry name" value="F0F1 ATP synthase delta/epsilon subunit, N-terminal"/>
    <property type="match status" value="1"/>
</dbReference>
<dbReference type="InterPro" id="IPR036771">
    <property type="entry name" value="ATPsynth_dsu/esu_N"/>
</dbReference>
<keyword evidence="6 8" id="KW-0139">CF(1)</keyword>
<keyword evidence="3 8" id="KW-0813">Transport</keyword>
<feature type="domain" description="ATP synthase epsilon subunit C-terminal" evidence="10">
    <location>
        <begin position="86"/>
        <end position="129"/>
    </location>
</feature>
<dbReference type="InterPro" id="IPR020547">
    <property type="entry name" value="ATP_synth_F1_esu_C"/>
</dbReference>
<keyword evidence="13" id="KW-1185">Reference proteome</keyword>
<evidence type="ECO:0000256" key="3">
    <source>
        <dbReference type="ARBA" id="ARBA00022448"/>
    </source>
</evidence>
<keyword evidence="8" id="KW-0375">Hydrogen ion transport</keyword>
<organism evidence="12 13">
    <name type="scientific">Oxynema aestuarii AP17</name>
    <dbReference type="NCBI Taxonomy" id="2064643"/>
    <lineage>
        <taxon>Bacteria</taxon>
        <taxon>Bacillati</taxon>
        <taxon>Cyanobacteriota</taxon>
        <taxon>Cyanophyceae</taxon>
        <taxon>Oscillatoriophycideae</taxon>
        <taxon>Oscillatoriales</taxon>
        <taxon>Oscillatoriaceae</taxon>
        <taxon>Oxynema</taxon>
        <taxon>Oxynema aestuarii</taxon>
    </lineage>
</organism>
<evidence type="ECO:0000256" key="8">
    <source>
        <dbReference type="HAMAP-Rule" id="MF_00530"/>
    </source>
</evidence>
<dbReference type="KEGG" id="oxy:HCG48_09265"/>
<comment type="subcellular location">
    <subcellularLocation>
        <location evidence="8">Cellular thylakoid membrane</location>
        <topology evidence="8">Peripheral membrane protein</topology>
    </subcellularLocation>
    <subcellularLocation>
        <location evidence="1">Endomembrane system</location>
        <topology evidence="1">Peripheral membrane protein</topology>
    </subcellularLocation>
</comment>
<evidence type="ECO:0000256" key="5">
    <source>
        <dbReference type="ARBA" id="ARBA00023136"/>
    </source>
</evidence>
<dbReference type="AlphaFoldDB" id="A0A6H1TVW9"/>
<evidence type="ECO:0000313" key="12">
    <source>
        <dbReference type="EMBL" id="QIZ70748.1"/>
    </source>
</evidence>
<comment type="function">
    <text evidence="8">Produces ATP from ADP in the presence of a proton gradient across the membrane.</text>
</comment>
<feature type="domain" description="ATP synthase F1 complex delta/epsilon subunit N-terminal" evidence="11">
    <location>
        <begin position="3"/>
        <end position="81"/>
    </location>
</feature>
<dbReference type="PANTHER" id="PTHR13822">
    <property type="entry name" value="ATP SYNTHASE DELTA/EPSILON CHAIN"/>
    <property type="match status" value="1"/>
</dbReference>
<dbReference type="EMBL" id="CP051167">
    <property type="protein sequence ID" value="QIZ70748.1"/>
    <property type="molecule type" value="Genomic_DNA"/>
</dbReference>
<dbReference type="GO" id="GO:0012505">
    <property type="term" value="C:endomembrane system"/>
    <property type="evidence" value="ECO:0007669"/>
    <property type="project" value="UniProtKB-SubCell"/>
</dbReference>
<evidence type="ECO:0000256" key="4">
    <source>
        <dbReference type="ARBA" id="ARBA00023065"/>
    </source>
</evidence>
<evidence type="ECO:0000256" key="6">
    <source>
        <dbReference type="ARBA" id="ARBA00023196"/>
    </source>
</evidence>
<reference evidence="12 13" key="1">
    <citation type="submission" date="2020-04" db="EMBL/GenBank/DDBJ databases">
        <authorList>
            <person name="Basu S."/>
            <person name="Maruthanayagam V."/>
            <person name="Chakraborty S."/>
            <person name="Pramanik A."/>
            <person name="Mukherjee J."/>
            <person name="Brink B."/>
        </authorList>
    </citation>
    <scope>NUCLEOTIDE SEQUENCE [LARGE SCALE GENOMIC DNA]</scope>
    <source>
        <strain evidence="12 13">AP17</strain>
    </source>
</reference>
<dbReference type="InterPro" id="IPR001469">
    <property type="entry name" value="ATP_synth_F1_dsu/esu"/>
</dbReference>
<dbReference type="HAMAP" id="MF_00530">
    <property type="entry name" value="ATP_synth_epsil_bac"/>
    <property type="match status" value="1"/>
</dbReference>
<dbReference type="GO" id="GO:0005524">
    <property type="term" value="F:ATP binding"/>
    <property type="evidence" value="ECO:0007669"/>
    <property type="project" value="UniProtKB-UniRule"/>
</dbReference>
<dbReference type="CDD" id="cd12152">
    <property type="entry name" value="F1-ATPase_delta"/>
    <property type="match status" value="1"/>
</dbReference>
<dbReference type="SUPFAM" id="SSF51344">
    <property type="entry name" value="Epsilon subunit of F1F0-ATP synthase N-terminal domain"/>
    <property type="match status" value="1"/>
</dbReference>
<name>A0A6H1TVW9_9CYAN</name>
<dbReference type="RefSeq" id="WP_168568903.1">
    <property type="nucleotide sequence ID" value="NZ_CP051167.1"/>
</dbReference>
<comment type="similarity">
    <text evidence="2 8 9">Belongs to the ATPase epsilon chain family.</text>
</comment>
<evidence type="ECO:0000256" key="2">
    <source>
        <dbReference type="ARBA" id="ARBA00005712"/>
    </source>
</evidence>
<dbReference type="PANTHER" id="PTHR13822:SF10">
    <property type="entry name" value="ATP SYNTHASE EPSILON CHAIN, CHLOROPLASTIC"/>
    <property type="match status" value="1"/>
</dbReference>
<dbReference type="Proteomes" id="UP000500857">
    <property type="component" value="Chromosome"/>
</dbReference>
<dbReference type="InterPro" id="IPR020546">
    <property type="entry name" value="ATP_synth_F1_dsu/esu_N"/>
</dbReference>
<dbReference type="GO" id="GO:0031676">
    <property type="term" value="C:plasma membrane-derived thylakoid membrane"/>
    <property type="evidence" value="ECO:0007669"/>
    <property type="project" value="UniProtKB-SubCell"/>
</dbReference>
<dbReference type="NCBIfam" id="TIGR01216">
    <property type="entry name" value="ATP_synt_epsi"/>
    <property type="match status" value="1"/>
</dbReference>
<evidence type="ECO:0000256" key="7">
    <source>
        <dbReference type="ARBA" id="ARBA00023310"/>
    </source>
</evidence>
<dbReference type="GO" id="GO:0046933">
    <property type="term" value="F:proton-transporting ATP synthase activity, rotational mechanism"/>
    <property type="evidence" value="ECO:0007669"/>
    <property type="project" value="UniProtKB-UniRule"/>
</dbReference>
<evidence type="ECO:0000256" key="9">
    <source>
        <dbReference type="RuleBase" id="RU003656"/>
    </source>
</evidence>
<proteinExistence type="inferred from homology"/>
<evidence type="ECO:0000259" key="11">
    <source>
        <dbReference type="Pfam" id="PF02823"/>
    </source>
</evidence>
<keyword evidence="8" id="KW-0793">Thylakoid</keyword>
<dbReference type="GO" id="GO:0045259">
    <property type="term" value="C:proton-transporting ATP synthase complex"/>
    <property type="evidence" value="ECO:0007669"/>
    <property type="project" value="UniProtKB-KW"/>
</dbReference>
<sequence>MSLDVQVITPSQVIWDAPCDELILPSKDGLLGILSGHASLVTFVTVGVLRIRFQQVWIPVFVMGGLAEVEYDRVVILVNDACRGDAIDVQQAQHALEKAQDRLTKPLNDKERWRVEQCLKQAEAELSAAREFPQPLKISLPEVRAGGRSQASQSAFNMLRHL</sequence>
<protein>
    <recommendedName>
        <fullName evidence="8">ATP synthase epsilon chain</fullName>
    </recommendedName>
    <alternativeName>
        <fullName evidence="8">ATP synthase F1 sector epsilon subunit</fullName>
    </alternativeName>
    <alternativeName>
        <fullName evidence="8">F-ATPase epsilon subunit</fullName>
    </alternativeName>
</protein>
<keyword evidence="7 8" id="KW-0066">ATP synthesis</keyword>
<comment type="subunit">
    <text evidence="8 9">F-type ATPases have 2 components, CF(1) - the catalytic core - and CF(0) - the membrane proton channel. CF(1) has five subunits: alpha(3), beta(3), gamma(1), delta(1), epsilon(1). CF(0) has three main subunits: a, b and c.</text>
</comment>
<gene>
    <name evidence="8 12" type="primary">atpC</name>
    <name evidence="12" type="ORF">HCG48_09265</name>
</gene>
<evidence type="ECO:0000313" key="13">
    <source>
        <dbReference type="Proteomes" id="UP000500857"/>
    </source>
</evidence>
<evidence type="ECO:0000259" key="10">
    <source>
        <dbReference type="Pfam" id="PF00401"/>
    </source>
</evidence>